<dbReference type="Pfam" id="PF13672">
    <property type="entry name" value="PP2C_2"/>
    <property type="match status" value="1"/>
</dbReference>
<sequence>MAQFDSNIEDKTSSQKQQDQVDSASNNVSSSDVANVVSSESANSSDTNNNPVNNAVKSEEQNLNKAYFIDKALFMYSTAVSDVGTVRSNNQDSAFAGERLAAICDGMGGHAGGDTASTIAIRSLAHIEQDSRPNDVKAVSSMMETSIMAAHDAIVGKAKRERRLAGMGTTVTAVSLVNGYWVLAHLGDSRAYLLRDNHLTRMTCDHSYVQHLIDTGHITPEEARNHPQRNVVMRVLGDFDIDPRPDIAIRQAHPSDRWLLCSDGVCGVLEDSTIQEVMSTVSNQEECAQKLVYMALKAGSTDNATAVIADATLALDADAFDLPHQTPLIGGAASKDLESIADIVNKAVSSTPPLREGKDSPAQRAAALMQTDAKSAEKDEKIVETTRLVQPSHLRNEEELRSTDTNEIPIVKKKNGRISTDPRDPDVQRAVKREQAEAHKANRIRIRWMRIGVAFATLVVCAIVACGAYLVYSWTQKQYYIGKGNGKVVIYQGVPTNIFGLELSHQIEETNIRVKNLDKSWQDQLDEGISFSSLKEARGHARLIGREMRARESEKRGNKPKSIISNSDNKDGNNSGVVDSSNDSGGKTS</sequence>
<dbReference type="CDD" id="cd00143">
    <property type="entry name" value="PP2Cc"/>
    <property type="match status" value="1"/>
</dbReference>
<dbReference type="EMBL" id="PKJE01000002">
    <property type="protein sequence ID" value="PKZ54492.1"/>
    <property type="molecule type" value="Genomic_DNA"/>
</dbReference>
<feature type="compositionally biased region" description="Low complexity" evidence="1">
    <location>
        <begin position="562"/>
        <end position="589"/>
    </location>
</feature>
<feature type="transmembrane region" description="Helical" evidence="2">
    <location>
        <begin position="448"/>
        <end position="472"/>
    </location>
</feature>
<gene>
    <name evidence="4" type="ORF">CYJ70_02650</name>
</gene>
<dbReference type="Gene3D" id="3.60.40.10">
    <property type="entry name" value="PPM-type phosphatase domain"/>
    <property type="match status" value="1"/>
</dbReference>
<dbReference type="InterPro" id="IPR001932">
    <property type="entry name" value="PPM-type_phosphatase-like_dom"/>
</dbReference>
<comment type="caution">
    <text evidence="4">The sequence shown here is derived from an EMBL/GenBank/DDBJ whole genome shotgun (WGS) entry which is preliminary data.</text>
</comment>
<evidence type="ECO:0000313" key="4">
    <source>
        <dbReference type="EMBL" id="PKZ54492.1"/>
    </source>
</evidence>
<feature type="region of interest" description="Disordered" evidence="1">
    <location>
        <begin position="548"/>
        <end position="589"/>
    </location>
</feature>
<dbReference type="PROSITE" id="PS51746">
    <property type="entry name" value="PPM_2"/>
    <property type="match status" value="1"/>
</dbReference>
<accession>A0ABX4SIT5</accession>
<feature type="domain" description="PPM-type phosphatase" evidence="3">
    <location>
        <begin position="77"/>
        <end position="311"/>
    </location>
</feature>
<proteinExistence type="predicted"/>
<keyword evidence="2" id="KW-1133">Transmembrane helix</keyword>
<feature type="compositionally biased region" description="Basic and acidic residues" evidence="1">
    <location>
        <begin position="548"/>
        <end position="557"/>
    </location>
</feature>
<dbReference type="InterPro" id="IPR015655">
    <property type="entry name" value="PP2C"/>
</dbReference>
<keyword evidence="2" id="KW-0812">Transmembrane</keyword>
<name>A0ABX4SIT5_9BIFI</name>
<evidence type="ECO:0000256" key="2">
    <source>
        <dbReference type="SAM" id="Phobius"/>
    </source>
</evidence>
<feature type="compositionally biased region" description="Low complexity" evidence="1">
    <location>
        <begin position="21"/>
        <end position="55"/>
    </location>
</feature>
<keyword evidence="2" id="KW-0472">Membrane</keyword>
<keyword evidence="5" id="KW-1185">Reference proteome</keyword>
<evidence type="ECO:0000256" key="1">
    <source>
        <dbReference type="SAM" id="MobiDB-lite"/>
    </source>
</evidence>
<feature type="region of interest" description="Disordered" evidence="1">
    <location>
        <begin position="396"/>
        <end position="428"/>
    </location>
</feature>
<reference evidence="4 5" key="1">
    <citation type="submission" date="2017-12" db="EMBL/GenBank/DDBJ databases">
        <title>Phylogenetic diversity of female urinary microbiome.</title>
        <authorList>
            <person name="Thomas-White K."/>
            <person name="Wolfe A.J."/>
        </authorList>
    </citation>
    <scope>NUCLEOTIDE SEQUENCE [LARGE SCALE GENOMIC DNA]</scope>
    <source>
        <strain evidence="4 5">UMB0833</strain>
    </source>
</reference>
<evidence type="ECO:0000259" key="3">
    <source>
        <dbReference type="PROSITE" id="PS51746"/>
    </source>
</evidence>
<dbReference type="RefSeq" id="WP_101889474.1">
    <property type="nucleotide sequence ID" value="NZ_JBLLRB010000006.1"/>
</dbReference>
<dbReference type="PANTHER" id="PTHR47992">
    <property type="entry name" value="PROTEIN PHOSPHATASE"/>
    <property type="match status" value="1"/>
</dbReference>
<dbReference type="InterPro" id="IPR036457">
    <property type="entry name" value="PPM-type-like_dom_sf"/>
</dbReference>
<dbReference type="SMART" id="SM00332">
    <property type="entry name" value="PP2Cc"/>
    <property type="match status" value="1"/>
</dbReference>
<dbReference type="SMART" id="SM00331">
    <property type="entry name" value="PP2C_SIG"/>
    <property type="match status" value="1"/>
</dbReference>
<dbReference type="SUPFAM" id="SSF81606">
    <property type="entry name" value="PP2C-like"/>
    <property type="match status" value="1"/>
</dbReference>
<protein>
    <submittedName>
        <fullName evidence="4">Phosphoprotein phosphatase</fullName>
    </submittedName>
</protein>
<organism evidence="4 5">
    <name type="scientific">Gardnerella pickettii</name>
    <dbReference type="NCBI Taxonomy" id="2914924"/>
    <lineage>
        <taxon>Bacteria</taxon>
        <taxon>Bacillati</taxon>
        <taxon>Actinomycetota</taxon>
        <taxon>Actinomycetes</taxon>
        <taxon>Bifidobacteriales</taxon>
        <taxon>Bifidobacteriaceae</taxon>
        <taxon>Gardnerella</taxon>
    </lineage>
</organism>
<evidence type="ECO:0000313" key="5">
    <source>
        <dbReference type="Proteomes" id="UP000234904"/>
    </source>
</evidence>
<dbReference type="Proteomes" id="UP000234904">
    <property type="component" value="Unassembled WGS sequence"/>
</dbReference>
<feature type="region of interest" description="Disordered" evidence="1">
    <location>
        <begin position="1"/>
        <end position="55"/>
    </location>
</feature>